<dbReference type="Gene3D" id="3.30.200.20">
    <property type="entry name" value="Phosphorylase Kinase, domain 1"/>
    <property type="match status" value="1"/>
</dbReference>
<dbReference type="EMBL" id="JAAVTX010000004">
    <property type="protein sequence ID" value="NKE45891.1"/>
    <property type="molecule type" value="Genomic_DNA"/>
</dbReference>
<keyword evidence="2 5" id="KW-0547">Nucleotide-binding</keyword>
<dbReference type="InterPro" id="IPR008271">
    <property type="entry name" value="Ser/Thr_kinase_AS"/>
</dbReference>
<evidence type="ECO:0000313" key="7">
    <source>
        <dbReference type="EMBL" id="NKE45891.1"/>
    </source>
</evidence>
<accession>A0ABX1F0M6</accession>
<feature type="domain" description="Protein kinase" evidence="6">
    <location>
        <begin position="16"/>
        <end position="278"/>
    </location>
</feature>
<keyword evidence="8" id="KW-1185">Reference proteome</keyword>
<dbReference type="Gene3D" id="1.10.510.10">
    <property type="entry name" value="Transferase(Phosphotransferase) domain 1"/>
    <property type="match status" value="1"/>
</dbReference>
<name>A0ABX1F0M6_9PROT</name>
<dbReference type="GO" id="GO:0004674">
    <property type="term" value="F:protein serine/threonine kinase activity"/>
    <property type="evidence" value="ECO:0007669"/>
    <property type="project" value="UniProtKB-KW"/>
</dbReference>
<dbReference type="CDD" id="cd14014">
    <property type="entry name" value="STKc_PknB_like"/>
    <property type="match status" value="1"/>
</dbReference>
<evidence type="ECO:0000256" key="5">
    <source>
        <dbReference type="PROSITE-ProRule" id="PRU10141"/>
    </source>
</evidence>
<comment type="caution">
    <text evidence="7">The sequence shown here is derived from an EMBL/GenBank/DDBJ whole genome shotgun (WGS) entry which is preliminary data.</text>
</comment>
<dbReference type="PROSITE" id="PS50011">
    <property type="entry name" value="PROTEIN_KINASE_DOM"/>
    <property type="match status" value="1"/>
</dbReference>
<dbReference type="PROSITE" id="PS00108">
    <property type="entry name" value="PROTEIN_KINASE_ST"/>
    <property type="match status" value="1"/>
</dbReference>
<protein>
    <submittedName>
        <fullName evidence="7">Serine/threonine protein kinase</fullName>
    </submittedName>
</protein>
<dbReference type="SMART" id="SM00220">
    <property type="entry name" value="S_TKc"/>
    <property type="match status" value="1"/>
</dbReference>
<evidence type="ECO:0000256" key="4">
    <source>
        <dbReference type="ARBA" id="ARBA00022840"/>
    </source>
</evidence>
<keyword evidence="4 5" id="KW-0067">ATP-binding</keyword>
<organism evidence="7 8">
    <name type="scientific">Falsiroseomonas frigidaquae</name>
    <dbReference type="NCBI Taxonomy" id="487318"/>
    <lineage>
        <taxon>Bacteria</taxon>
        <taxon>Pseudomonadati</taxon>
        <taxon>Pseudomonadota</taxon>
        <taxon>Alphaproteobacteria</taxon>
        <taxon>Acetobacterales</taxon>
        <taxon>Roseomonadaceae</taxon>
        <taxon>Falsiroseomonas</taxon>
    </lineage>
</organism>
<sequence>MSAMEDPPLPASFGRYQPIEQLGAGAMGRVYLAVDPLIDRMVAVKVISMEAAGPDDRAEFLERFRTEVRAAAQCSHPAIVSVYDFADDGAMPYIVMEFVPGDTLSTLMRQPPAERAAAVPELPLVVLQVLEGLAAAHSVGVIHRDIKPGNIMVTPRGAVKITDFGIARLGDSTTTMVGGMVGSPSYMAPEQALGRAVDHRADLFSMAAVLYQILLGSTPFGGNGLTDTLVRLAGPTPADLGRLEGTALGQVLRRGLAKDVAQRFASATEFGTALRAALQAEGEATRILPPAPMPAPPPVPTYQLPAYQLPAPIAARLTEELAFLVGPIARVILRKASDGAKDLPEVVSRLCAQLAPDEVARLRQRLAALE</sequence>
<dbReference type="InterPro" id="IPR017441">
    <property type="entry name" value="Protein_kinase_ATP_BS"/>
</dbReference>
<dbReference type="InterPro" id="IPR000719">
    <property type="entry name" value="Prot_kinase_dom"/>
</dbReference>
<dbReference type="InterPro" id="IPR011009">
    <property type="entry name" value="Kinase-like_dom_sf"/>
</dbReference>
<evidence type="ECO:0000256" key="2">
    <source>
        <dbReference type="ARBA" id="ARBA00022741"/>
    </source>
</evidence>
<evidence type="ECO:0000256" key="1">
    <source>
        <dbReference type="ARBA" id="ARBA00022679"/>
    </source>
</evidence>
<reference evidence="7 8" key="1">
    <citation type="submission" date="2020-03" db="EMBL/GenBank/DDBJ databases">
        <title>Roseomonas selenitidurans sp. nov. isolated from soil.</title>
        <authorList>
            <person name="Liu H."/>
        </authorList>
    </citation>
    <scope>NUCLEOTIDE SEQUENCE [LARGE SCALE GENOMIC DNA]</scope>
    <source>
        <strain evidence="7 8">JCM 15073</strain>
    </source>
</reference>
<dbReference type="PANTHER" id="PTHR43289">
    <property type="entry name" value="MITOGEN-ACTIVATED PROTEIN KINASE KINASE KINASE 20-RELATED"/>
    <property type="match status" value="1"/>
</dbReference>
<dbReference type="Proteomes" id="UP000765160">
    <property type="component" value="Unassembled WGS sequence"/>
</dbReference>
<evidence type="ECO:0000313" key="8">
    <source>
        <dbReference type="Proteomes" id="UP000765160"/>
    </source>
</evidence>
<gene>
    <name evidence="7" type="ORF">HB662_13955</name>
</gene>
<evidence type="ECO:0000259" key="6">
    <source>
        <dbReference type="PROSITE" id="PS50011"/>
    </source>
</evidence>
<dbReference type="PROSITE" id="PS00107">
    <property type="entry name" value="PROTEIN_KINASE_ATP"/>
    <property type="match status" value="1"/>
</dbReference>
<evidence type="ECO:0000256" key="3">
    <source>
        <dbReference type="ARBA" id="ARBA00022777"/>
    </source>
</evidence>
<keyword evidence="1" id="KW-0808">Transferase</keyword>
<feature type="binding site" evidence="5">
    <location>
        <position position="45"/>
    </location>
    <ligand>
        <name>ATP</name>
        <dbReference type="ChEBI" id="CHEBI:30616"/>
    </ligand>
</feature>
<dbReference type="Pfam" id="PF00069">
    <property type="entry name" value="Pkinase"/>
    <property type="match status" value="1"/>
</dbReference>
<dbReference type="PANTHER" id="PTHR43289:SF6">
    <property type="entry name" value="SERINE_THREONINE-PROTEIN KINASE NEKL-3"/>
    <property type="match status" value="1"/>
</dbReference>
<keyword evidence="7" id="KW-0723">Serine/threonine-protein kinase</keyword>
<proteinExistence type="predicted"/>
<dbReference type="SUPFAM" id="SSF56112">
    <property type="entry name" value="Protein kinase-like (PK-like)"/>
    <property type="match status" value="1"/>
</dbReference>
<keyword evidence="3 7" id="KW-0418">Kinase</keyword>